<proteinExistence type="predicted"/>
<evidence type="ECO:0000256" key="2">
    <source>
        <dbReference type="ARBA" id="ARBA00022737"/>
    </source>
</evidence>
<keyword evidence="1" id="KW-0479">Metal-binding</keyword>
<feature type="compositionally biased region" description="Polar residues" evidence="6">
    <location>
        <begin position="677"/>
        <end position="691"/>
    </location>
</feature>
<evidence type="ECO:0000256" key="5">
    <source>
        <dbReference type="PROSITE-ProRule" id="PRU00042"/>
    </source>
</evidence>
<feature type="region of interest" description="Disordered" evidence="6">
    <location>
        <begin position="1407"/>
        <end position="1431"/>
    </location>
</feature>
<feature type="domain" description="C2H2-type" evidence="7">
    <location>
        <begin position="819"/>
        <end position="846"/>
    </location>
</feature>
<feature type="region of interest" description="Disordered" evidence="6">
    <location>
        <begin position="619"/>
        <end position="643"/>
    </location>
</feature>
<dbReference type="GO" id="GO:0008270">
    <property type="term" value="F:zinc ion binding"/>
    <property type="evidence" value="ECO:0007669"/>
    <property type="project" value="UniProtKB-KW"/>
</dbReference>
<feature type="domain" description="C2H2-type" evidence="7">
    <location>
        <begin position="1282"/>
        <end position="1309"/>
    </location>
</feature>
<evidence type="ECO:0000259" key="7">
    <source>
        <dbReference type="PROSITE" id="PS50157"/>
    </source>
</evidence>
<dbReference type="SMART" id="SM00355">
    <property type="entry name" value="ZnF_C2H2"/>
    <property type="match status" value="25"/>
</dbReference>
<dbReference type="InterPro" id="IPR013087">
    <property type="entry name" value="Znf_C2H2_type"/>
</dbReference>
<feature type="compositionally biased region" description="Polar residues" evidence="6">
    <location>
        <begin position="431"/>
        <end position="447"/>
    </location>
</feature>
<feature type="region of interest" description="Disordered" evidence="6">
    <location>
        <begin position="533"/>
        <end position="559"/>
    </location>
</feature>
<reference evidence="8" key="1">
    <citation type="submission" date="2021-05" db="EMBL/GenBank/DDBJ databases">
        <authorList>
            <person name="Alioto T."/>
            <person name="Alioto T."/>
            <person name="Gomez Garrido J."/>
        </authorList>
    </citation>
    <scope>NUCLEOTIDE SEQUENCE</scope>
</reference>
<feature type="compositionally biased region" description="Gly residues" evidence="6">
    <location>
        <begin position="979"/>
        <end position="993"/>
    </location>
</feature>
<organism evidence="8">
    <name type="scientific">Cacopsylla melanoneura</name>
    <dbReference type="NCBI Taxonomy" id="428564"/>
    <lineage>
        <taxon>Eukaryota</taxon>
        <taxon>Metazoa</taxon>
        <taxon>Ecdysozoa</taxon>
        <taxon>Arthropoda</taxon>
        <taxon>Hexapoda</taxon>
        <taxon>Insecta</taxon>
        <taxon>Pterygota</taxon>
        <taxon>Neoptera</taxon>
        <taxon>Paraneoptera</taxon>
        <taxon>Hemiptera</taxon>
        <taxon>Sternorrhyncha</taxon>
        <taxon>Psylloidea</taxon>
        <taxon>Psyllidae</taxon>
        <taxon>Psyllinae</taxon>
        <taxon>Cacopsylla</taxon>
    </lineage>
</organism>
<dbReference type="SUPFAM" id="SSF57667">
    <property type="entry name" value="beta-beta-alpha zinc fingers"/>
    <property type="match status" value="4"/>
</dbReference>
<feature type="region of interest" description="Disordered" evidence="6">
    <location>
        <begin position="1853"/>
        <end position="1955"/>
    </location>
</feature>
<dbReference type="Gene3D" id="3.30.160.60">
    <property type="entry name" value="Classic Zinc Finger"/>
    <property type="match status" value="9"/>
</dbReference>
<feature type="compositionally biased region" description="Low complexity" evidence="6">
    <location>
        <begin position="619"/>
        <end position="635"/>
    </location>
</feature>
<keyword evidence="3 5" id="KW-0863">Zinc-finger</keyword>
<feature type="region of interest" description="Disordered" evidence="6">
    <location>
        <begin position="954"/>
        <end position="994"/>
    </location>
</feature>
<feature type="region of interest" description="Disordered" evidence="6">
    <location>
        <begin position="341"/>
        <end position="391"/>
    </location>
</feature>
<dbReference type="InterPro" id="IPR036236">
    <property type="entry name" value="Znf_C2H2_sf"/>
</dbReference>
<dbReference type="PROSITE" id="PS50157">
    <property type="entry name" value="ZINC_FINGER_C2H2_2"/>
    <property type="match status" value="9"/>
</dbReference>
<dbReference type="InterPro" id="IPR050688">
    <property type="entry name" value="Zinc_finger/UBP_domain"/>
</dbReference>
<dbReference type="FunFam" id="3.30.160.60:FF:001268">
    <property type="entry name" value="Uncharacterized protein, isoform C"/>
    <property type="match status" value="1"/>
</dbReference>
<feature type="domain" description="C2H2-type" evidence="7">
    <location>
        <begin position="1609"/>
        <end position="1636"/>
    </location>
</feature>
<evidence type="ECO:0000256" key="6">
    <source>
        <dbReference type="SAM" id="MobiDB-lite"/>
    </source>
</evidence>
<dbReference type="EMBL" id="HBUF01355735">
    <property type="protein sequence ID" value="CAG6717326.1"/>
    <property type="molecule type" value="Transcribed_RNA"/>
</dbReference>
<evidence type="ECO:0000313" key="8">
    <source>
        <dbReference type="EMBL" id="CAG6717326.1"/>
    </source>
</evidence>
<feature type="domain" description="C2H2-type" evidence="7">
    <location>
        <begin position="1581"/>
        <end position="1608"/>
    </location>
</feature>
<keyword evidence="4" id="KW-0862">Zinc</keyword>
<accession>A0A8D8V977</accession>
<feature type="domain" description="C2H2-type" evidence="7">
    <location>
        <begin position="1725"/>
        <end position="1752"/>
    </location>
</feature>
<feature type="compositionally biased region" description="Acidic residues" evidence="6">
    <location>
        <begin position="1910"/>
        <end position="1927"/>
    </location>
</feature>
<protein>
    <submittedName>
        <fullName evidence="8">Zinc finger protein 808</fullName>
    </submittedName>
</protein>
<evidence type="ECO:0000256" key="4">
    <source>
        <dbReference type="ARBA" id="ARBA00022833"/>
    </source>
</evidence>
<feature type="region of interest" description="Disordered" evidence="6">
    <location>
        <begin position="726"/>
        <end position="809"/>
    </location>
</feature>
<feature type="compositionally biased region" description="Low complexity" evidence="6">
    <location>
        <begin position="744"/>
        <end position="755"/>
    </location>
</feature>
<dbReference type="GO" id="GO:0045944">
    <property type="term" value="P:positive regulation of transcription by RNA polymerase II"/>
    <property type="evidence" value="ECO:0007669"/>
    <property type="project" value="TreeGrafter"/>
</dbReference>
<keyword evidence="2" id="KW-0677">Repeat</keyword>
<dbReference type="GO" id="GO:0005634">
    <property type="term" value="C:nucleus"/>
    <property type="evidence" value="ECO:0007669"/>
    <property type="project" value="TreeGrafter"/>
</dbReference>
<feature type="compositionally biased region" description="Basic and acidic residues" evidence="6">
    <location>
        <begin position="355"/>
        <end position="366"/>
    </location>
</feature>
<feature type="region of interest" description="Disordered" evidence="6">
    <location>
        <begin position="423"/>
        <end position="498"/>
    </location>
</feature>
<name>A0A8D8V977_9HEMI</name>
<feature type="region of interest" description="Disordered" evidence="6">
    <location>
        <begin position="675"/>
        <end position="710"/>
    </location>
</feature>
<feature type="compositionally biased region" description="Basic and acidic residues" evidence="6">
    <location>
        <begin position="692"/>
        <end position="710"/>
    </location>
</feature>
<feature type="compositionally biased region" description="Basic and acidic residues" evidence="6">
    <location>
        <begin position="448"/>
        <end position="463"/>
    </location>
</feature>
<evidence type="ECO:0000256" key="3">
    <source>
        <dbReference type="ARBA" id="ARBA00022771"/>
    </source>
</evidence>
<feature type="domain" description="C2H2-type" evidence="7">
    <location>
        <begin position="1471"/>
        <end position="1498"/>
    </location>
</feature>
<dbReference type="PANTHER" id="PTHR24403:SF94">
    <property type="entry name" value="KUMGANG"/>
    <property type="match status" value="1"/>
</dbReference>
<feature type="compositionally biased region" description="Polar residues" evidence="6">
    <location>
        <begin position="756"/>
        <end position="770"/>
    </location>
</feature>
<sequence length="1955" mass="220937">MAAPSMVHGKGDSLVIRSVVDGEDLYGSGMRKRIEESLIEQNVIQDTAEETDLPQCKIKRNYACNTCDYFTQNPRTYLHHLRDVHFEKIKIYECSSCLYASKHSQKLQRHIHMVHVMGAGKKRQSNKPKTNKVLAPVMQQPLPLLPVQVISTPTLPPNFGESNVSNTDSDENPMMEDDLRISSPVNQDDGVEKQFRCSMCMFVSHNANLVSRHERVVHLKKKLFRCVKCNYVTHMKARFTKHVKYHSMPMIKCELCDFRTPYKWNLDRHWKNHTGEGAFKCSLCNFTADIKQSLTVHEMNHHVPSAGQASIRRRNRVGGSDLFQDEEDAAHDMDEEMIRLEREDQNSSDIQNESEDQHYSDMRCEAGDNSDSDSGSVSQHHHYNPDFDSNSNEALNLQNGFLKLNQCRACSFKSAWESELKHHENTAHGLTDSQSQAGGLPDSQSSDGHPEVHSDSHEFQEKKKPARPIPNLIPIQAGASKVGPTSPGPESGRKEGTMSDKDLNEFYAKSCPNSALKDFASVIGGHDVFNNTPTDLSLNDADKTNDSNSNSSIEENKKDPELFKKKNASFFDKLKERIMTATISNEPGNNNLHCKSCPHVAKCLSEYILHQKLHATLDSASSVPSPSSVATSSSTGSPIHNGGSASTRCQFCRQRCKSSADLVVHLQMCSRALANGEESQSSNSETGQFRYQQDKENDGEKETREEVEDLRTTSRRVFIWNNLPCETTITEDPPPSNEDPPLHSSHSSPSRASNSTEDQGWRSKSPSESSLLGFETTPGYGSVTSKTKSGSHGHINPDPLPLDPNGGPGRGELTLKKVYKCPHCAFWASTASRFHVHIVGHLNKKPFECSLCAYRSNWRWDITKHIRLKTIRDPAHEAAKVLMTDETGRRNYTKYNKYLTLMKVHEPNAESSGSGKRSNQHQTRVIPTSLVPHARPAYPGGFPASALALAMSGENPFKRPAPSRSPPHEEEPSAKMMRSGGGANNNNNEGGGSKKTMWKCKKCLFRDGDRGVVLAHVKEHYRVAALTRMSETAGCDDIADISEVKNMTISKLHEEAAEHNNNIISREESAAKLVSNENEDQEFVLYCEMCEFKTASNSDYESHLRIHYARDVSSNVSYRCYKCTFSSLSKSTLMEHLQSHGIQGDVDMSYYSALNASRSFPKPPVITSEIKKFKCVLCPYVSNNRSQFDHHRQFHHPTGAAFKCSLCSYAVSKRHLLHQHMRVHGITLSQNKPQETKDSQDMMAAGEEIPDTPADISGRDTSRCKEIPLVWVSRQGTITKMHKCRFCPHVNVRKSNIQEHEKMHSARTPKVLADGTSAPPLQQHYCPDCNYICNNAGVLSSHAKVHQGMFGTVCALYDPARSDEEQIKEVLIILSSSKYSPKQVVVTNDNETIETTPDISALLNESERDDDSDMEYTQSQQDNDVKVKQEPIEEETKEKKVLHFCSQCPARFLFEKELMIHSKFHSLQLSHKCNSCSYTARQEQHLQAHYKVHTDEYQDRTKALLATYGESPQHPRNKTAVVLDNPGIPGYIWVVVNDKPQYVSMTAPPFSLNFNINNTIINNNKQKEVAKKPGRVITKQFSCTKCPAQFFKSVALQYHLTLHGGNGPHRCRSCDYAVKTYGNLIKHEQVHDTLTPRVKCKLLKTPKKEEPSPVKAFAKPEYHLKNIDPEFGFLMLGNPNFNYPTYIKNGKVKTKRYKCHKCPSAFEKREQYKVHLSLHGAQQKYKCEKCDYSVKYYANYIQHIRKHEKSESYDDQATPKNETIPNLPEDIKIEPVTSLNTSSQENVMARLHDEFHLCKFCPYATTKPEALNNHIRSHHNIPTNLAVLLNNGTTISVKHSAEDDIQNDLREEFNKSSDVKDEEGDNSDLCEDDLDPEVDDYNEDPDDYDDEEIERKFVMNSMRNGGQIIEDMDDEDDDLEPEDEEDRTTDRYGYLEIDHDDNESNDEAARDEEME</sequence>
<feature type="compositionally biased region" description="Acidic residues" evidence="6">
    <location>
        <begin position="1938"/>
        <end position="1955"/>
    </location>
</feature>
<feature type="domain" description="C2H2-type" evidence="7">
    <location>
        <begin position="251"/>
        <end position="278"/>
    </location>
</feature>
<dbReference type="PROSITE" id="PS00028">
    <property type="entry name" value="ZINC_FINGER_C2H2_1"/>
    <property type="match status" value="7"/>
</dbReference>
<dbReference type="PANTHER" id="PTHR24403">
    <property type="entry name" value="ZINC FINGER PROTEIN"/>
    <property type="match status" value="1"/>
</dbReference>
<dbReference type="FunFam" id="3.30.160.60:FF:000894">
    <property type="entry name" value="Uncharacterized protein, isoform C"/>
    <property type="match status" value="1"/>
</dbReference>
<feature type="domain" description="C2H2-type" evidence="7">
    <location>
        <begin position="1697"/>
        <end position="1724"/>
    </location>
</feature>
<feature type="compositionally biased region" description="Acidic residues" evidence="6">
    <location>
        <begin position="1860"/>
        <end position="1892"/>
    </location>
</feature>
<feature type="domain" description="C2H2-type" evidence="7">
    <location>
        <begin position="1202"/>
        <end position="1224"/>
    </location>
</feature>
<evidence type="ECO:0000256" key="1">
    <source>
        <dbReference type="ARBA" id="ARBA00022723"/>
    </source>
</evidence>